<evidence type="ECO:0000256" key="1">
    <source>
        <dbReference type="SAM" id="Phobius"/>
    </source>
</evidence>
<comment type="caution">
    <text evidence="2">The sequence shown here is derived from an EMBL/GenBank/DDBJ whole genome shotgun (WGS) entry which is preliminary data.</text>
</comment>
<feature type="transmembrane region" description="Helical" evidence="1">
    <location>
        <begin position="52"/>
        <end position="77"/>
    </location>
</feature>
<sequence>MVRVSSFILSASCAPGRLPDHSRPSVFLFSSCLNHRLYSTVTSPSLHRLQDLVLTFLLSILFIKFAIYSLLLLYCSFQIWTLNKYIKVSIWLVVEPANQQSSLSLSLACKKSYQTRRKANRHHRHHHR</sequence>
<keyword evidence="1" id="KW-0472">Membrane</keyword>
<accession>A0AAD4LYB2</accession>
<organism evidence="2 3">
    <name type="scientific">Multifurca ochricompacta</name>
    <dbReference type="NCBI Taxonomy" id="376703"/>
    <lineage>
        <taxon>Eukaryota</taxon>
        <taxon>Fungi</taxon>
        <taxon>Dikarya</taxon>
        <taxon>Basidiomycota</taxon>
        <taxon>Agaricomycotina</taxon>
        <taxon>Agaricomycetes</taxon>
        <taxon>Russulales</taxon>
        <taxon>Russulaceae</taxon>
        <taxon>Multifurca</taxon>
    </lineage>
</organism>
<dbReference type="Proteomes" id="UP001203297">
    <property type="component" value="Unassembled WGS sequence"/>
</dbReference>
<evidence type="ECO:0000313" key="3">
    <source>
        <dbReference type="Proteomes" id="UP001203297"/>
    </source>
</evidence>
<evidence type="ECO:0000313" key="2">
    <source>
        <dbReference type="EMBL" id="KAI0292658.1"/>
    </source>
</evidence>
<keyword evidence="1" id="KW-0812">Transmembrane</keyword>
<keyword evidence="3" id="KW-1185">Reference proteome</keyword>
<proteinExistence type="predicted"/>
<reference evidence="2" key="1">
    <citation type="journal article" date="2022" name="New Phytol.">
        <title>Evolutionary transition to the ectomycorrhizal habit in the genomes of a hyperdiverse lineage of mushroom-forming fungi.</title>
        <authorList>
            <person name="Looney B."/>
            <person name="Miyauchi S."/>
            <person name="Morin E."/>
            <person name="Drula E."/>
            <person name="Courty P.E."/>
            <person name="Kohler A."/>
            <person name="Kuo A."/>
            <person name="LaButti K."/>
            <person name="Pangilinan J."/>
            <person name="Lipzen A."/>
            <person name="Riley R."/>
            <person name="Andreopoulos W."/>
            <person name="He G."/>
            <person name="Johnson J."/>
            <person name="Nolan M."/>
            <person name="Tritt A."/>
            <person name="Barry K.W."/>
            <person name="Grigoriev I.V."/>
            <person name="Nagy L.G."/>
            <person name="Hibbett D."/>
            <person name="Henrissat B."/>
            <person name="Matheny P.B."/>
            <person name="Labbe J."/>
            <person name="Martin F.M."/>
        </authorList>
    </citation>
    <scope>NUCLEOTIDE SEQUENCE</scope>
    <source>
        <strain evidence="2">BPL690</strain>
    </source>
</reference>
<name>A0AAD4LYB2_9AGAM</name>
<dbReference type="AlphaFoldDB" id="A0AAD4LYB2"/>
<dbReference type="EMBL" id="WTXG01000114">
    <property type="protein sequence ID" value="KAI0292658.1"/>
    <property type="molecule type" value="Genomic_DNA"/>
</dbReference>
<keyword evidence="1" id="KW-1133">Transmembrane helix</keyword>
<protein>
    <submittedName>
        <fullName evidence="2">Uncharacterized protein</fullName>
    </submittedName>
</protein>
<gene>
    <name evidence="2" type="ORF">B0F90DRAFT_228616</name>
</gene>